<comment type="caution">
    <text evidence="5">The sequence shown here is derived from an EMBL/GenBank/DDBJ whole genome shotgun (WGS) entry which is preliminary data.</text>
</comment>
<dbReference type="RefSeq" id="WP_188896912.1">
    <property type="nucleotide sequence ID" value="NZ_BMMZ01000011.1"/>
</dbReference>
<dbReference type="Pfam" id="PF00005">
    <property type="entry name" value="ABC_tran"/>
    <property type="match status" value="1"/>
</dbReference>
<dbReference type="Gene3D" id="3.40.50.300">
    <property type="entry name" value="P-loop containing nucleotide triphosphate hydrolases"/>
    <property type="match status" value="1"/>
</dbReference>
<dbReference type="InterPro" id="IPR027417">
    <property type="entry name" value="P-loop_NTPase"/>
</dbReference>
<keyword evidence="1" id="KW-0813">Transport</keyword>
<organism evidence="5 6">
    <name type="scientific">Microlunatus endophyticus</name>
    <dbReference type="NCBI Taxonomy" id="1716077"/>
    <lineage>
        <taxon>Bacteria</taxon>
        <taxon>Bacillati</taxon>
        <taxon>Actinomycetota</taxon>
        <taxon>Actinomycetes</taxon>
        <taxon>Propionibacteriales</taxon>
        <taxon>Propionibacteriaceae</taxon>
        <taxon>Microlunatus</taxon>
    </lineage>
</organism>
<sequence length="292" mass="31986">MPESEAVLDIRDLIVRYRTVTGDVTAVDGVNLQVKRGEILGVAGQSGCGKSTMATAVLGLLRPPGFVAGGAATFNRRDAAPVDVLDENDAGLRRLRWRDLAYLPQGSMNSLNPIMRIRDQFADVMLQHGWSSNDEANGSGGIRRRPNRHEREVLREHVAQLLAEVGLDASVAEMYPHELSGGMKQRVIIAMAVALRPELLIADEPTTALDVMIQRVVIQNLADLRDRLGVTMLVITHDMGVHAQLVDRVAVMNAGQIVEVGSVEQVFKRPADPYTKELINSIPDLTVREEAF</sequence>
<dbReference type="InterPro" id="IPR013563">
    <property type="entry name" value="Oligopep_ABC_C"/>
</dbReference>
<accession>A0A917SFR9</accession>
<gene>
    <name evidence="5" type="ORF">GCM10011575_37350</name>
</gene>
<dbReference type="AlphaFoldDB" id="A0A917SFR9"/>
<dbReference type="InterPro" id="IPR017871">
    <property type="entry name" value="ABC_transporter-like_CS"/>
</dbReference>
<name>A0A917SFR9_9ACTN</name>
<dbReference type="GO" id="GO:0016887">
    <property type="term" value="F:ATP hydrolysis activity"/>
    <property type="evidence" value="ECO:0007669"/>
    <property type="project" value="InterPro"/>
</dbReference>
<evidence type="ECO:0000313" key="5">
    <source>
        <dbReference type="EMBL" id="GGL75700.1"/>
    </source>
</evidence>
<evidence type="ECO:0000313" key="6">
    <source>
        <dbReference type="Proteomes" id="UP000613840"/>
    </source>
</evidence>
<evidence type="ECO:0000256" key="2">
    <source>
        <dbReference type="ARBA" id="ARBA00022741"/>
    </source>
</evidence>
<dbReference type="SMART" id="SM00382">
    <property type="entry name" value="AAA"/>
    <property type="match status" value="1"/>
</dbReference>
<dbReference type="EMBL" id="BMMZ01000011">
    <property type="protein sequence ID" value="GGL75700.1"/>
    <property type="molecule type" value="Genomic_DNA"/>
</dbReference>
<dbReference type="InterPro" id="IPR003593">
    <property type="entry name" value="AAA+_ATPase"/>
</dbReference>
<protein>
    <recommendedName>
        <fullName evidence="4">ABC transporter domain-containing protein</fullName>
    </recommendedName>
</protein>
<dbReference type="PANTHER" id="PTHR43067">
    <property type="entry name" value="OLIGOPEPTIDE/DIPEPTIDE ABC TRANSPORTER, ATPASE SUBUNIT"/>
    <property type="match status" value="1"/>
</dbReference>
<dbReference type="PANTHER" id="PTHR43067:SF3">
    <property type="entry name" value="MALTOSE ABC TRANSPORTER, ATP-BINDING PROTEIN"/>
    <property type="match status" value="1"/>
</dbReference>
<dbReference type="CDD" id="cd03257">
    <property type="entry name" value="ABC_NikE_OppD_transporters"/>
    <property type="match status" value="1"/>
</dbReference>
<keyword evidence="6" id="KW-1185">Reference proteome</keyword>
<dbReference type="SUPFAM" id="SSF52540">
    <property type="entry name" value="P-loop containing nucleoside triphosphate hydrolases"/>
    <property type="match status" value="1"/>
</dbReference>
<proteinExistence type="predicted"/>
<dbReference type="GO" id="GO:0015833">
    <property type="term" value="P:peptide transport"/>
    <property type="evidence" value="ECO:0007669"/>
    <property type="project" value="InterPro"/>
</dbReference>
<keyword evidence="2" id="KW-0547">Nucleotide-binding</keyword>
<dbReference type="PROSITE" id="PS00211">
    <property type="entry name" value="ABC_TRANSPORTER_1"/>
    <property type="match status" value="1"/>
</dbReference>
<dbReference type="GO" id="GO:0005524">
    <property type="term" value="F:ATP binding"/>
    <property type="evidence" value="ECO:0007669"/>
    <property type="project" value="UniProtKB-KW"/>
</dbReference>
<dbReference type="PROSITE" id="PS50893">
    <property type="entry name" value="ABC_TRANSPORTER_2"/>
    <property type="match status" value="1"/>
</dbReference>
<reference evidence="5" key="2">
    <citation type="submission" date="2020-09" db="EMBL/GenBank/DDBJ databases">
        <authorList>
            <person name="Sun Q."/>
            <person name="Zhou Y."/>
        </authorList>
    </citation>
    <scope>NUCLEOTIDE SEQUENCE</scope>
    <source>
        <strain evidence="5">CGMCC 4.7306</strain>
    </source>
</reference>
<evidence type="ECO:0000256" key="1">
    <source>
        <dbReference type="ARBA" id="ARBA00022448"/>
    </source>
</evidence>
<dbReference type="InterPro" id="IPR003439">
    <property type="entry name" value="ABC_transporter-like_ATP-bd"/>
</dbReference>
<reference evidence="5" key="1">
    <citation type="journal article" date="2014" name="Int. J. Syst. Evol. Microbiol.">
        <title>Complete genome sequence of Corynebacterium casei LMG S-19264T (=DSM 44701T), isolated from a smear-ripened cheese.</title>
        <authorList>
            <consortium name="US DOE Joint Genome Institute (JGI-PGF)"/>
            <person name="Walter F."/>
            <person name="Albersmeier A."/>
            <person name="Kalinowski J."/>
            <person name="Ruckert C."/>
        </authorList>
    </citation>
    <scope>NUCLEOTIDE SEQUENCE</scope>
    <source>
        <strain evidence="5">CGMCC 4.7306</strain>
    </source>
</reference>
<dbReference type="Proteomes" id="UP000613840">
    <property type="component" value="Unassembled WGS sequence"/>
</dbReference>
<evidence type="ECO:0000259" key="4">
    <source>
        <dbReference type="PROSITE" id="PS50893"/>
    </source>
</evidence>
<feature type="domain" description="ABC transporter" evidence="4">
    <location>
        <begin position="8"/>
        <end position="279"/>
    </location>
</feature>
<keyword evidence="3" id="KW-0067">ATP-binding</keyword>
<evidence type="ECO:0000256" key="3">
    <source>
        <dbReference type="ARBA" id="ARBA00022840"/>
    </source>
</evidence>
<dbReference type="Pfam" id="PF08352">
    <property type="entry name" value="oligo_HPY"/>
    <property type="match status" value="1"/>
</dbReference>